<keyword evidence="11" id="KW-1185">Reference proteome</keyword>
<keyword evidence="3 8" id="KW-0479">Metal-binding</keyword>
<dbReference type="HAMAP" id="MF_01120">
    <property type="entry name" value="LysK"/>
    <property type="match status" value="1"/>
</dbReference>
<accession>A0A8J3MRC4</accession>
<comment type="similarity">
    <text evidence="9">Belongs to the class-III pyridoxal-phosphate-dependent aminotransferase family.</text>
</comment>
<dbReference type="InterPro" id="IPR015422">
    <property type="entry name" value="PyrdxlP-dep_Trfase_small"/>
</dbReference>
<evidence type="ECO:0000256" key="1">
    <source>
        <dbReference type="ARBA" id="ARBA00022490"/>
    </source>
</evidence>
<dbReference type="Pfam" id="PF00202">
    <property type="entry name" value="Aminotran_3"/>
    <property type="match status" value="1"/>
</dbReference>
<reference evidence="10" key="1">
    <citation type="submission" date="2020-10" db="EMBL/GenBank/DDBJ databases">
        <title>Taxonomic study of unclassified bacteria belonging to the class Ktedonobacteria.</title>
        <authorList>
            <person name="Yabe S."/>
            <person name="Wang C.M."/>
            <person name="Zheng Y."/>
            <person name="Sakai Y."/>
            <person name="Cavaletti L."/>
            <person name="Monciardini P."/>
            <person name="Donadio S."/>
        </authorList>
    </citation>
    <scope>NUCLEOTIDE SEQUENCE</scope>
    <source>
        <strain evidence="10">SOSP1-1</strain>
    </source>
</reference>
<keyword evidence="4 8" id="KW-0378">Hydrolase</keyword>
<comment type="subcellular location">
    <subcellularLocation>
        <location evidence="8">Cytoplasm</location>
    </subcellularLocation>
</comment>
<keyword evidence="5 8" id="KW-0862">Zinc</keyword>
<dbReference type="Gene3D" id="3.90.1150.10">
    <property type="entry name" value="Aspartate Aminotransferase, domain 1"/>
    <property type="match status" value="1"/>
</dbReference>
<evidence type="ECO:0000256" key="7">
    <source>
        <dbReference type="ARBA" id="ARBA00023285"/>
    </source>
</evidence>
<protein>
    <recommendedName>
        <fullName evidence="8">Putative [LysW]-lysine hydrolase</fullName>
        <ecNumber evidence="8">3.5.1.130</ecNumber>
    </recommendedName>
</protein>
<dbReference type="GO" id="GO:0019878">
    <property type="term" value="P:lysine biosynthetic process via aminoadipic acid"/>
    <property type="evidence" value="ECO:0007669"/>
    <property type="project" value="UniProtKB-UniRule"/>
</dbReference>
<dbReference type="GO" id="GO:0030170">
    <property type="term" value="F:pyridoxal phosphate binding"/>
    <property type="evidence" value="ECO:0007669"/>
    <property type="project" value="InterPro"/>
</dbReference>
<keyword evidence="9" id="KW-0663">Pyridoxal phosphate</keyword>
<dbReference type="GO" id="GO:0008270">
    <property type="term" value="F:zinc ion binding"/>
    <property type="evidence" value="ECO:0007669"/>
    <property type="project" value="UniProtKB-UniRule"/>
</dbReference>
<evidence type="ECO:0000313" key="10">
    <source>
        <dbReference type="EMBL" id="GHO44905.1"/>
    </source>
</evidence>
<feature type="binding site" evidence="8">
    <location>
        <position position="240"/>
    </location>
    <ligand>
        <name>Zn(2+)</name>
        <dbReference type="ChEBI" id="CHEBI:29105"/>
        <label>1</label>
    </ligand>
</feature>
<dbReference type="GO" id="GO:0050897">
    <property type="term" value="F:cobalt ion binding"/>
    <property type="evidence" value="ECO:0007669"/>
    <property type="project" value="UniProtKB-UniRule"/>
</dbReference>
<feature type="binding site" evidence="8">
    <location>
        <position position="217"/>
    </location>
    <ligand>
        <name>Zn(2+)</name>
        <dbReference type="ChEBI" id="CHEBI:29105"/>
        <label>2</label>
    </ligand>
</feature>
<proteinExistence type="inferred from homology"/>
<keyword evidence="6 8" id="KW-0457">Lysine biosynthesis</keyword>
<comment type="function">
    <text evidence="8">Catalyzes the release of L-lysine from [LysW]-gamma-L-lysine.</text>
</comment>
<dbReference type="EC" id="3.5.1.130" evidence="8"/>
<evidence type="ECO:0000313" key="11">
    <source>
        <dbReference type="Proteomes" id="UP000612362"/>
    </source>
</evidence>
<dbReference type="SUPFAM" id="SSF53187">
    <property type="entry name" value="Zn-dependent exopeptidases"/>
    <property type="match status" value="1"/>
</dbReference>
<dbReference type="Gene3D" id="3.30.70.360">
    <property type="match status" value="1"/>
</dbReference>
<comment type="similarity">
    <text evidence="8">Belongs to the peptidase M20A family. LysK subfamily.</text>
</comment>
<dbReference type="AlphaFoldDB" id="A0A8J3MRC4"/>
<organism evidence="10 11">
    <name type="scientific">Ktedonospora formicarum</name>
    <dbReference type="NCBI Taxonomy" id="2778364"/>
    <lineage>
        <taxon>Bacteria</taxon>
        <taxon>Bacillati</taxon>
        <taxon>Chloroflexota</taxon>
        <taxon>Ktedonobacteria</taxon>
        <taxon>Ktedonobacterales</taxon>
        <taxon>Ktedonobacteraceae</taxon>
        <taxon>Ktedonospora</taxon>
    </lineage>
</organism>
<evidence type="ECO:0000256" key="5">
    <source>
        <dbReference type="ARBA" id="ARBA00022833"/>
    </source>
</evidence>
<evidence type="ECO:0000256" key="4">
    <source>
        <dbReference type="ARBA" id="ARBA00022801"/>
    </source>
</evidence>
<keyword evidence="7 8" id="KW-0170">Cobalt</keyword>
<feature type="active site" evidence="8">
    <location>
        <position position="161"/>
    </location>
</feature>
<comment type="pathway">
    <text evidence="8">Amino-acid biosynthesis; L-lysine biosynthesis via AAA pathway; L-lysine from L-alpha-aminoadipate (Thermus route): step 5/5.</text>
</comment>
<feature type="binding site" evidence="8">
    <location>
        <position position="422"/>
    </location>
    <ligand>
        <name>Zn(2+)</name>
        <dbReference type="ChEBI" id="CHEBI:29105"/>
        <label>2</label>
    </ligand>
</feature>
<dbReference type="GO" id="GO:0005737">
    <property type="term" value="C:cytoplasm"/>
    <property type="evidence" value="ECO:0007669"/>
    <property type="project" value="UniProtKB-SubCell"/>
</dbReference>
<dbReference type="InterPro" id="IPR015424">
    <property type="entry name" value="PyrdxlP-dep_Trfase"/>
</dbReference>
<feature type="binding site" evidence="8">
    <location>
        <position position="183"/>
    </location>
    <ligand>
        <name>Zn(2+)</name>
        <dbReference type="ChEBI" id="CHEBI:29105"/>
        <label>2</label>
    </ligand>
</feature>
<dbReference type="InterPro" id="IPR005814">
    <property type="entry name" value="Aminotrans_3"/>
</dbReference>
<dbReference type="InterPro" id="IPR010175">
    <property type="entry name" value="LysK"/>
</dbReference>
<dbReference type="InterPro" id="IPR050072">
    <property type="entry name" value="Peptidase_M20A"/>
</dbReference>
<dbReference type="PANTHER" id="PTHR43808:SF28">
    <property type="entry name" value="[LYSW]-LYSINE_[LYSW]-ORNITHINE HYDROLASE"/>
    <property type="match status" value="1"/>
</dbReference>
<name>A0A8J3MRC4_9CHLR</name>
<evidence type="ECO:0000256" key="9">
    <source>
        <dbReference type="RuleBase" id="RU003560"/>
    </source>
</evidence>
<evidence type="ECO:0000256" key="8">
    <source>
        <dbReference type="HAMAP-Rule" id="MF_01120"/>
    </source>
</evidence>
<dbReference type="InterPro" id="IPR002933">
    <property type="entry name" value="Peptidase_M20"/>
</dbReference>
<dbReference type="GO" id="GO:0008483">
    <property type="term" value="F:transaminase activity"/>
    <property type="evidence" value="ECO:0007669"/>
    <property type="project" value="InterPro"/>
</dbReference>
<dbReference type="Pfam" id="PF01546">
    <property type="entry name" value="Peptidase_M20"/>
    <property type="match status" value="1"/>
</dbReference>
<keyword evidence="2 8" id="KW-0028">Amino-acid biosynthesis</keyword>
<dbReference type="Proteomes" id="UP000612362">
    <property type="component" value="Unassembled WGS sequence"/>
</dbReference>
<comment type="cofactor">
    <cofactor evidence="8">
        <name>Zn(2+)</name>
        <dbReference type="ChEBI" id="CHEBI:29105"/>
    </cofactor>
    <cofactor evidence="8">
        <name>Co(2+)</name>
        <dbReference type="ChEBI" id="CHEBI:48828"/>
    </cofactor>
    <text evidence="8">Binds 2 Zn(2+) or Co(2+) ions per subunit.</text>
</comment>
<dbReference type="EMBL" id="BNJF01000001">
    <property type="protein sequence ID" value="GHO44905.1"/>
    <property type="molecule type" value="Genomic_DNA"/>
</dbReference>
<dbReference type="GO" id="GO:0016811">
    <property type="term" value="F:hydrolase activity, acting on carbon-nitrogen (but not peptide) bonds, in linear amides"/>
    <property type="evidence" value="ECO:0007669"/>
    <property type="project" value="UniProtKB-UniRule"/>
</dbReference>
<sequence>MRSPLVREVRGSGLLIGIELKRRAQPYLEALIERGILALPAGPNVLRLLPPLIISHEQLERVLDALEEVLEGSRAMSEAHELTTSEEASEQLLADPEVALLHNMLTIPSLSRRESALAHYLVEQAHQRGLYAHVDEVGNFVACTHEELGAQAPIVLLGHMDTVPGNIPVRFEDGLLYGRGAVDAKGPLAAFLCAAARLQRNETPETPVLVIGAVEEESATSKGARAVVERYRPAACVIGEPSGSGAVTIGYKGRLLVECRVERDSAHSAGPERSSNEIAVSFWERVRAHAEQWNAEQANGSPFASLLPSLRSMSSVQNGMDDQATLLIGYRLPPRFDIDGLREQLETWAQSEDVQLHFSGEELAYQGSRATPLARAFGRVLREDGYTPLFKYKTGTSDMNVVGPVWGENIVAYGPGDSSLDHTPNEHISIAEYHHAIGVLEQVLRRWNG</sequence>
<dbReference type="UniPathway" id="UPA00033">
    <property type="reaction ID" value="UER00039"/>
</dbReference>
<feature type="binding site" evidence="8">
    <location>
        <position position="183"/>
    </location>
    <ligand>
        <name>Zn(2+)</name>
        <dbReference type="ChEBI" id="CHEBI:29105"/>
        <label>1</label>
    </ligand>
</feature>
<keyword evidence="1 8" id="KW-0963">Cytoplasm</keyword>
<comment type="catalytic activity">
    <reaction evidence="8">
        <text>[amino-group carrier protein]-C-terminal-gamma-(L-lysyl)-L-glutamate + H2O = [amino-group carrier protein]-C-terminal-L-glutamate + L-lysine</text>
        <dbReference type="Rhea" id="RHEA:48684"/>
        <dbReference type="Rhea" id="RHEA-COMP:9693"/>
        <dbReference type="Rhea" id="RHEA-COMP:9715"/>
        <dbReference type="ChEBI" id="CHEBI:15377"/>
        <dbReference type="ChEBI" id="CHEBI:32551"/>
        <dbReference type="ChEBI" id="CHEBI:78525"/>
        <dbReference type="ChEBI" id="CHEBI:78526"/>
        <dbReference type="EC" id="3.5.1.130"/>
    </reaction>
</comment>
<dbReference type="NCBIfam" id="TIGR01902">
    <property type="entry name" value="dapE-lys-deAc"/>
    <property type="match status" value="1"/>
</dbReference>
<evidence type="ECO:0000256" key="2">
    <source>
        <dbReference type="ARBA" id="ARBA00022605"/>
    </source>
</evidence>
<dbReference type="Gene3D" id="3.40.630.10">
    <property type="entry name" value="Zn peptidases"/>
    <property type="match status" value="2"/>
</dbReference>
<dbReference type="NCBIfam" id="NF003367">
    <property type="entry name" value="PRK04443.1"/>
    <property type="match status" value="1"/>
</dbReference>
<feature type="active site" description="Proton acceptor" evidence="8">
    <location>
        <position position="216"/>
    </location>
</feature>
<feature type="binding site" evidence="8">
    <location>
        <position position="159"/>
    </location>
    <ligand>
        <name>Zn(2+)</name>
        <dbReference type="ChEBI" id="CHEBI:29105"/>
        <label>1</label>
    </ligand>
</feature>
<gene>
    <name evidence="8" type="primary">lysK</name>
    <name evidence="10" type="ORF">KSX_30680</name>
</gene>
<comment type="caution">
    <text evidence="10">The sequence shown here is derived from an EMBL/GenBank/DDBJ whole genome shotgun (WGS) entry which is preliminary data.</text>
</comment>
<evidence type="ECO:0000256" key="6">
    <source>
        <dbReference type="ARBA" id="ARBA00023154"/>
    </source>
</evidence>
<evidence type="ECO:0000256" key="3">
    <source>
        <dbReference type="ARBA" id="ARBA00022723"/>
    </source>
</evidence>
<dbReference type="PANTHER" id="PTHR43808">
    <property type="entry name" value="ACETYLORNITHINE DEACETYLASE"/>
    <property type="match status" value="1"/>
</dbReference>
<dbReference type="SUPFAM" id="SSF53383">
    <property type="entry name" value="PLP-dependent transferases"/>
    <property type="match status" value="1"/>
</dbReference>